<name>A0A839TDW8_9GAMM</name>
<dbReference type="EMBL" id="JACHXL010000004">
    <property type="protein sequence ID" value="MBB3107388.1"/>
    <property type="molecule type" value="Genomic_DNA"/>
</dbReference>
<feature type="chain" id="PRO_5032698266" evidence="1">
    <location>
        <begin position="28"/>
        <end position="33"/>
    </location>
</feature>
<sequence>MPIFKASVIRKTAIFLAAAMLSFSAVAANFNEN</sequence>
<keyword evidence="1" id="KW-0732">Signal</keyword>
<evidence type="ECO:0000313" key="2">
    <source>
        <dbReference type="EMBL" id="MBB3107388.1"/>
    </source>
</evidence>
<dbReference type="Proteomes" id="UP000588111">
    <property type="component" value="Unassembled WGS sequence"/>
</dbReference>
<accession>A0A839TDW8</accession>
<keyword evidence="3" id="KW-1185">Reference proteome</keyword>
<comment type="caution">
    <text evidence="2">The sequence shown here is derived from an EMBL/GenBank/DDBJ whole genome shotgun (WGS) entry which is preliminary data.</text>
</comment>
<proteinExistence type="predicted"/>
<organism evidence="2 3">
    <name type="scientific">Psychrobacter luti</name>
    <dbReference type="NCBI Taxonomy" id="198481"/>
    <lineage>
        <taxon>Bacteria</taxon>
        <taxon>Pseudomonadati</taxon>
        <taxon>Pseudomonadota</taxon>
        <taxon>Gammaproteobacteria</taxon>
        <taxon>Moraxellales</taxon>
        <taxon>Moraxellaceae</taxon>
        <taxon>Psychrobacter</taxon>
    </lineage>
</organism>
<feature type="signal peptide" evidence="1">
    <location>
        <begin position="1"/>
        <end position="27"/>
    </location>
</feature>
<dbReference type="AlphaFoldDB" id="A0A839TDW8"/>
<protein>
    <submittedName>
        <fullName evidence="2">Uncharacterized protein</fullName>
    </submittedName>
</protein>
<evidence type="ECO:0000313" key="3">
    <source>
        <dbReference type="Proteomes" id="UP000588111"/>
    </source>
</evidence>
<reference evidence="2 3" key="1">
    <citation type="submission" date="2020-08" db="EMBL/GenBank/DDBJ databases">
        <title>Genomic Encyclopedia of Type Strains, Phase III (KMG-III): the genomes of soil and plant-associated and newly described type strains.</title>
        <authorList>
            <person name="Whitman W."/>
        </authorList>
    </citation>
    <scope>NUCLEOTIDE SEQUENCE [LARGE SCALE GENOMIC DNA]</scope>
    <source>
        <strain evidence="2 3">CECT 5885</strain>
    </source>
</reference>
<evidence type="ECO:0000256" key="1">
    <source>
        <dbReference type="SAM" id="SignalP"/>
    </source>
</evidence>
<gene>
    <name evidence="2" type="ORF">FHS24_001913</name>
</gene>